<evidence type="ECO:0000313" key="1">
    <source>
        <dbReference type="EMBL" id="KAF2279353.1"/>
    </source>
</evidence>
<accession>A0A6A6JTB0</accession>
<dbReference type="GeneID" id="54546622"/>
<gene>
    <name evidence="1" type="ORF">EI97DRAFT_173558</name>
</gene>
<keyword evidence="2" id="KW-1185">Reference proteome</keyword>
<dbReference type="AlphaFoldDB" id="A0A6A6JTB0"/>
<protein>
    <submittedName>
        <fullName evidence="1">Uncharacterized protein</fullName>
    </submittedName>
</protein>
<organism evidence="1 2">
    <name type="scientific">Westerdykella ornata</name>
    <dbReference type="NCBI Taxonomy" id="318751"/>
    <lineage>
        <taxon>Eukaryota</taxon>
        <taxon>Fungi</taxon>
        <taxon>Dikarya</taxon>
        <taxon>Ascomycota</taxon>
        <taxon>Pezizomycotina</taxon>
        <taxon>Dothideomycetes</taxon>
        <taxon>Pleosporomycetidae</taxon>
        <taxon>Pleosporales</taxon>
        <taxon>Sporormiaceae</taxon>
        <taxon>Westerdykella</taxon>
    </lineage>
</organism>
<dbReference type="RefSeq" id="XP_033656892.1">
    <property type="nucleotide sequence ID" value="XM_033793447.1"/>
</dbReference>
<evidence type="ECO:0000313" key="2">
    <source>
        <dbReference type="Proteomes" id="UP000800097"/>
    </source>
</evidence>
<proteinExistence type="predicted"/>
<dbReference type="Proteomes" id="UP000800097">
    <property type="component" value="Unassembled WGS sequence"/>
</dbReference>
<dbReference type="EMBL" id="ML986486">
    <property type="protein sequence ID" value="KAF2279353.1"/>
    <property type="molecule type" value="Genomic_DNA"/>
</dbReference>
<sequence length="174" mass="19633">MSARGRRGRVVGKCSCAAIREPRPCVTQVLVLLLESNTWCVFEMGCQPQVWGALSCPSGQTAFQRSRRWLMPWAILLSERYDFISTGRFLMPGVPAPNHLYTRGHRLNRFIVLVISPYHQRPALLRVAEHCSIARHGSRLESVDSHSLFGLCWMVRPSDSMLLSHASSTARLSK</sequence>
<reference evidence="1" key="1">
    <citation type="journal article" date="2020" name="Stud. Mycol.">
        <title>101 Dothideomycetes genomes: a test case for predicting lifestyles and emergence of pathogens.</title>
        <authorList>
            <person name="Haridas S."/>
            <person name="Albert R."/>
            <person name="Binder M."/>
            <person name="Bloem J."/>
            <person name="Labutti K."/>
            <person name="Salamov A."/>
            <person name="Andreopoulos B."/>
            <person name="Baker S."/>
            <person name="Barry K."/>
            <person name="Bills G."/>
            <person name="Bluhm B."/>
            <person name="Cannon C."/>
            <person name="Castanera R."/>
            <person name="Culley D."/>
            <person name="Daum C."/>
            <person name="Ezra D."/>
            <person name="Gonzalez J."/>
            <person name="Henrissat B."/>
            <person name="Kuo A."/>
            <person name="Liang C."/>
            <person name="Lipzen A."/>
            <person name="Lutzoni F."/>
            <person name="Magnuson J."/>
            <person name="Mondo S."/>
            <person name="Nolan M."/>
            <person name="Ohm R."/>
            <person name="Pangilinan J."/>
            <person name="Park H.-J."/>
            <person name="Ramirez L."/>
            <person name="Alfaro M."/>
            <person name="Sun H."/>
            <person name="Tritt A."/>
            <person name="Yoshinaga Y."/>
            <person name="Zwiers L.-H."/>
            <person name="Turgeon B."/>
            <person name="Goodwin S."/>
            <person name="Spatafora J."/>
            <person name="Crous P."/>
            <person name="Grigoriev I."/>
        </authorList>
    </citation>
    <scope>NUCLEOTIDE SEQUENCE</scope>
    <source>
        <strain evidence="1">CBS 379.55</strain>
    </source>
</reference>
<name>A0A6A6JTB0_WESOR</name>